<comment type="caution">
    <text evidence="1">The sequence shown here is derived from an EMBL/GenBank/DDBJ whole genome shotgun (WGS) entry which is preliminary data.</text>
</comment>
<sequence>MINTKPLTILCNPLTYFTPIFSTMSDTDIYGCLRAYLSPLIGTSHITIKKPSGELAHLSYTTLKAGTVYTITTSAARIQGSIPTLAAEQQSGGYMRTLGPAR</sequence>
<dbReference type="OrthoDB" id="3796867at2759"/>
<name>A0A9W9D4L7_9PLEO</name>
<dbReference type="AlphaFoldDB" id="A0A9W9D4L7"/>
<dbReference type="EMBL" id="JAPEVA010000070">
    <property type="protein sequence ID" value="KAJ4401732.1"/>
    <property type="molecule type" value="Genomic_DNA"/>
</dbReference>
<evidence type="ECO:0000313" key="2">
    <source>
        <dbReference type="Proteomes" id="UP001140510"/>
    </source>
</evidence>
<dbReference type="Proteomes" id="UP001140510">
    <property type="component" value="Unassembled WGS sequence"/>
</dbReference>
<accession>A0A9W9D4L7</accession>
<proteinExistence type="predicted"/>
<gene>
    <name evidence="1" type="ORF">N0V91_007774</name>
</gene>
<protein>
    <submittedName>
        <fullName evidence="1">Uncharacterized protein</fullName>
    </submittedName>
</protein>
<evidence type="ECO:0000313" key="1">
    <source>
        <dbReference type="EMBL" id="KAJ4401732.1"/>
    </source>
</evidence>
<keyword evidence="2" id="KW-1185">Reference proteome</keyword>
<reference evidence="1" key="1">
    <citation type="submission" date="2022-10" db="EMBL/GenBank/DDBJ databases">
        <title>Tapping the CABI collections for fungal endophytes: first genome assemblies for Collariella, Neodidymelliopsis, Ascochyta clinopodiicola, Didymella pomorum, Didymosphaeria variabile, Neocosmospora piperis and Neocucurbitaria cava.</title>
        <authorList>
            <person name="Hill R."/>
        </authorList>
    </citation>
    <scope>NUCLEOTIDE SEQUENCE</scope>
    <source>
        <strain evidence="1">IMI 355091</strain>
    </source>
</reference>
<organism evidence="1 2">
    <name type="scientific">Didymella pomorum</name>
    <dbReference type="NCBI Taxonomy" id="749634"/>
    <lineage>
        <taxon>Eukaryota</taxon>
        <taxon>Fungi</taxon>
        <taxon>Dikarya</taxon>
        <taxon>Ascomycota</taxon>
        <taxon>Pezizomycotina</taxon>
        <taxon>Dothideomycetes</taxon>
        <taxon>Pleosporomycetidae</taxon>
        <taxon>Pleosporales</taxon>
        <taxon>Pleosporineae</taxon>
        <taxon>Didymellaceae</taxon>
        <taxon>Didymella</taxon>
    </lineage>
</organism>